<dbReference type="EMBL" id="DXEL01000033">
    <property type="protein sequence ID" value="HIX74233.1"/>
    <property type="molecule type" value="Genomic_DNA"/>
</dbReference>
<comment type="caution">
    <text evidence="2">The sequence shown here is derived from an EMBL/GenBank/DDBJ whole genome shotgun (WGS) entry which is preliminary data.</text>
</comment>
<proteinExistence type="predicted"/>
<dbReference type="AlphaFoldDB" id="A0A9D2BFK8"/>
<evidence type="ECO:0000313" key="3">
    <source>
        <dbReference type="Proteomes" id="UP000886740"/>
    </source>
</evidence>
<feature type="domain" description="Peptidase C45 hydrolase" evidence="1">
    <location>
        <begin position="41"/>
        <end position="175"/>
    </location>
</feature>
<dbReference type="Pfam" id="PF03417">
    <property type="entry name" value="AAT"/>
    <property type="match status" value="1"/>
</dbReference>
<evidence type="ECO:0000313" key="2">
    <source>
        <dbReference type="EMBL" id="HIX74233.1"/>
    </source>
</evidence>
<accession>A0A9D2BFK8</accession>
<sequence length="391" mass="44703">MIACCLLLGAKAMACTSIIVSGKATPDGRPLMWKHRDTGAHYNHIIFDQGNGYRFIGLANSDKQDNDIWIGTNEKGFSIMNTASYNLKDDTIKVMDHEGLLMRRALEVCGSMADFEHFLDTLSRPMRVEANFGVIDAHGGAAYFETNNTRYYKKDVNDTNLAPNGYLIYTNFSFEGKKDEGLGYIRYESAQKLFKEMYPKGITPIRIFQDVSTSYYHNLLGIDLMKGEQVEWCVEQDFIPRKESTASVVIQGVKAGTDPELTTMWTELGYPPTAIALPLWVKMGEQQPALTSYDEKYKTAPLCYYATTLKEQAYPIHRGNGQKYIHWTTLWNETGTGYLQQLMPLREEIYNRFDKQQAEWEKNGLDLKEIQQLYQEVTPLIEKAYQPLIND</sequence>
<name>A0A9D2BFK8_9BACT</name>
<gene>
    <name evidence="2" type="ORF">H9977_04225</name>
</gene>
<dbReference type="InterPro" id="IPR005079">
    <property type="entry name" value="Peptidase_C45_hydrolase"/>
</dbReference>
<organism evidence="2 3">
    <name type="scientific">Candidatus Parabacteroides intestinipullorum</name>
    <dbReference type="NCBI Taxonomy" id="2838723"/>
    <lineage>
        <taxon>Bacteria</taxon>
        <taxon>Pseudomonadati</taxon>
        <taxon>Bacteroidota</taxon>
        <taxon>Bacteroidia</taxon>
        <taxon>Bacteroidales</taxon>
        <taxon>Tannerellaceae</taxon>
        <taxon>Parabacteroides</taxon>
    </lineage>
</organism>
<reference evidence="2" key="1">
    <citation type="journal article" date="2021" name="PeerJ">
        <title>Extensive microbial diversity within the chicken gut microbiome revealed by metagenomics and culture.</title>
        <authorList>
            <person name="Gilroy R."/>
            <person name="Ravi A."/>
            <person name="Getino M."/>
            <person name="Pursley I."/>
            <person name="Horton D.L."/>
            <person name="Alikhan N.F."/>
            <person name="Baker D."/>
            <person name="Gharbi K."/>
            <person name="Hall N."/>
            <person name="Watson M."/>
            <person name="Adriaenssens E.M."/>
            <person name="Foster-Nyarko E."/>
            <person name="Jarju S."/>
            <person name="Secka A."/>
            <person name="Antonio M."/>
            <person name="Oren A."/>
            <person name="Chaudhuri R.R."/>
            <person name="La Ragione R."/>
            <person name="Hildebrand F."/>
            <person name="Pallen M.J."/>
        </authorList>
    </citation>
    <scope>NUCLEOTIDE SEQUENCE</scope>
    <source>
        <strain evidence="2">ChiGjej6B6-14162</strain>
    </source>
</reference>
<dbReference type="Proteomes" id="UP000886740">
    <property type="component" value="Unassembled WGS sequence"/>
</dbReference>
<reference evidence="2" key="2">
    <citation type="submission" date="2021-04" db="EMBL/GenBank/DDBJ databases">
        <authorList>
            <person name="Gilroy R."/>
        </authorList>
    </citation>
    <scope>NUCLEOTIDE SEQUENCE</scope>
    <source>
        <strain evidence="2">ChiGjej6B6-14162</strain>
    </source>
</reference>
<dbReference type="Gene3D" id="3.60.60.10">
    <property type="entry name" value="Penicillin V Acylase, Chain A"/>
    <property type="match status" value="1"/>
</dbReference>
<evidence type="ECO:0000259" key="1">
    <source>
        <dbReference type="Pfam" id="PF03417"/>
    </source>
</evidence>
<protein>
    <recommendedName>
        <fullName evidence="1">Peptidase C45 hydrolase domain-containing protein</fullName>
    </recommendedName>
</protein>